<dbReference type="RefSeq" id="WP_195799849.1">
    <property type="nucleotide sequence ID" value="NZ_CP061379.1"/>
</dbReference>
<dbReference type="AlphaFoldDB" id="A0A7S9D2Z7"/>
<dbReference type="InterPro" id="IPR044016">
    <property type="entry name" value="Big_13"/>
</dbReference>
<dbReference type="Pfam" id="PF07483">
    <property type="entry name" value="W_rich_C"/>
    <property type="match status" value="2"/>
</dbReference>
<feature type="domain" description="Bacterial Ig-like" evidence="2">
    <location>
        <begin position="523"/>
        <end position="593"/>
    </location>
</feature>
<evidence type="ECO:0000313" key="3">
    <source>
        <dbReference type="EMBL" id="QPF90257.1"/>
    </source>
</evidence>
<dbReference type="NCBIfam" id="NF033510">
    <property type="entry name" value="Ca_tandemer"/>
    <property type="match status" value="2"/>
</dbReference>
<dbReference type="Gene3D" id="2.60.40.10">
    <property type="entry name" value="Immunoglobulins"/>
    <property type="match status" value="2"/>
</dbReference>
<proteinExistence type="predicted"/>
<evidence type="ECO:0000313" key="4">
    <source>
        <dbReference type="Proteomes" id="UP000594621"/>
    </source>
</evidence>
<evidence type="ECO:0000259" key="1">
    <source>
        <dbReference type="Pfam" id="PF07483"/>
    </source>
</evidence>
<dbReference type="EMBL" id="CP061379">
    <property type="protein sequence ID" value="QPF90257.1"/>
    <property type="molecule type" value="Genomic_DNA"/>
</dbReference>
<keyword evidence="4" id="KW-1185">Reference proteome</keyword>
<dbReference type="KEGG" id="bcou:IC761_27715"/>
<name>A0A7S9D2Z7_9BRAD</name>
<dbReference type="InterPro" id="IPR017853">
    <property type="entry name" value="GH"/>
</dbReference>
<dbReference type="Proteomes" id="UP000594621">
    <property type="component" value="Chromosome"/>
</dbReference>
<evidence type="ECO:0000259" key="2">
    <source>
        <dbReference type="Pfam" id="PF19077"/>
    </source>
</evidence>
<gene>
    <name evidence="3" type="ORF">IC761_27715</name>
</gene>
<dbReference type="Gene3D" id="3.20.20.80">
    <property type="entry name" value="Glycosidases"/>
    <property type="match status" value="1"/>
</dbReference>
<feature type="domain" description="Tryptophan-rich" evidence="1">
    <location>
        <begin position="756"/>
        <end position="854"/>
    </location>
</feature>
<protein>
    <recommendedName>
        <fullName evidence="5">Bacterial Ig-like domain-containing protein</fullName>
    </recommendedName>
</protein>
<dbReference type="InterPro" id="IPR011121">
    <property type="entry name" value="Trp-rich_dom"/>
</dbReference>
<sequence length="1056" mass="108514">MTTAISNVTAIDASKFVQSIGVNTHLGNWTVYENVGLVESSLAYLGVSSVRDGSMFSTAHAQAAYSQLASDGIKFDFLTPQGTDPATFLKQLDAFVAAHPGQLIGIEGPNEVDIQTFTYNGSSSLSSAAAFQRALFAGVQADSALKDVPVYNLTLSQSNSANYSQVGNLSSSADYANIHAYVWSGTTPNQVIQNDIKIAQWDAAGLPVIFTETGYDTMTSDTMSGVDQTVQAKYTLDTLMDAFKSGVAQTFLYELFDEAADPKFTDKEAHFGLFNNDGSPKLVATAIHNLTTILNDPSASQPFTPGTLGYSLDNLPTSAQQLLLEKHNGTFDLVLWDEHVIWDPTKQKEIASPTSDVTVNLGKSYAVVYVYDPLVGSSPIATYTNVSQIHVSLTDHPLVIQIGTGNASGDPGADITPPAAPSIASFSSDTGVAGDGITKANQQTLQGTAEAGSKVLVFDGATQIGTATVDSKGNWSFTTGILTDGAHSFTGQAVDAAGNVSVVSSSVKVTIDTTAPKAPALISDTLTAGNKVVVSGTAEAGSTIKLYEGSTLLGTAVTASNGAWSVTTSALTHGAHAFTATATDVAGNVSGPSAALDPIVGTLIDGIGNASLTQASNRLWISSGGTDVLLKSNGTAYLMGPTSTWKPIAVEATSSGFDVAWKNIITGAYTVWTTDSNGNFTSNLLSNVSGTSASLQSIETLFQQDLNGDGVIGSHSATSSGISGAAVNAGTADTSGTTSGTTAGLLESAGTTSLTQSGNYLHLSSGSTEVVLKSGGAAYAMGPTSTWTAIGAEATSSGYDVAWKNIYTGAYTVWATDSNGNFTSNLLSNVSGTGDALKAIETVMHQDLNGDGVINTASSVLDISGKVVLDLTNMSQAVKIEAGATLELTGGVSGSITFASETGTLVLDHATQFTGKIYGLTGDGSSAHSDILDLRDISFGTGTQVSYAGNTSGGVLTVSDAQNHVAKLTLVGDYTHSTFNLSSDGKGGTLVIDPPADGFNFAVASSQPVPVSLSNALASHFQPAAALPTDTHFDHNVQLASEIPHPAVHDGFLLHV</sequence>
<evidence type="ECO:0008006" key="5">
    <source>
        <dbReference type="Google" id="ProtNLM"/>
    </source>
</evidence>
<accession>A0A7S9D2Z7</accession>
<reference evidence="3 4" key="1">
    <citation type="submission" date="2020-09" db="EMBL/GenBank/DDBJ databases">
        <title>Complete genomes of bradyrhizobia occurring on native shrubby legumes in Australia.</title>
        <authorList>
            <person name="Lafay B."/>
        </authorList>
    </citation>
    <scope>NUCLEOTIDE SEQUENCE [LARGE SCALE GENOMIC DNA]</scope>
    <source>
        <strain evidence="3 4">BDV5040</strain>
    </source>
</reference>
<dbReference type="SUPFAM" id="SSF51445">
    <property type="entry name" value="(Trans)glycosidases"/>
    <property type="match status" value="1"/>
</dbReference>
<feature type="domain" description="Bacterial Ig-like" evidence="2">
    <location>
        <begin position="425"/>
        <end position="513"/>
    </location>
</feature>
<dbReference type="Pfam" id="PF19077">
    <property type="entry name" value="Big_13"/>
    <property type="match status" value="2"/>
</dbReference>
<organism evidence="3 4">
    <name type="scientific">Bradyrhizobium commune</name>
    <dbReference type="NCBI Taxonomy" id="83627"/>
    <lineage>
        <taxon>Bacteria</taxon>
        <taxon>Pseudomonadati</taxon>
        <taxon>Pseudomonadota</taxon>
        <taxon>Alphaproteobacteria</taxon>
        <taxon>Hyphomicrobiales</taxon>
        <taxon>Nitrobacteraceae</taxon>
        <taxon>Bradyrhizobium</taxon>
    </lineage>
</organism>
<dbReference type="InterPro" id="IPR013783">
    <property type="entry name" value="Ig-like_fold"/>
</dbReference>
<feature type="domain" description="Tryptophan-rich" evidence="1">
    <location>
        <begin position="622"/>
        <end position="713"/>
    </location>
</feature>